<evidence type="ECO:0000313" key="3">
    <source>
        <dbReference type="Proteomes" id="UP000198619"/>
    </source>
</evidence>
<protein>
    <recommendedName>
        <fullName evidence="1">Peptidase M20 domain-containing protein 2</fullName>
    </recommendedName>
</protein>
<evidence type="ECO:0000313" key="2">
    <source>
        <dbReference type="EMBL" id="SFB35043.1"/>
    </source>
</evidence>
<dbReference type="GO" id="GO:0046657">
    <property type="term" value="P:folic acid catabolic process"/>
    <property type="evidence" value="ECO:0007669"/>
    <property type="project" value="TreeGrafter"/>
</dbReference>
<dbReference type="Gene3D" id="3.40.630.10">
    <property type="entry name" value="Zn peptidases"/>
    <property type="match status" value="1"/>
</dbReference>
<reference evidence="2 3" key="1">
    <citation type="submission" date="2016-10" db="EMBL/GenBank/DDBJ databases">
        <authorList>
            <person name="de Groot N.N."/>
        </authorList>
    </citation>
    <scope>NUCLEOTIDE SEQUENCE [LARGE SCALE GENOMIC DNA]</scope>
    <source>
        <strain evidence="2 3">DSM 12271</strain>
    </source>
</reference>
<dbReference type="PANTHER" id="PTHR30575:SF0">
    <property type="entry name" value="XAA-ARG DIPEPTIDASE"/>
    <property type="match status" value="1"/>
</dbReference>
<dbReference type="STRING" id="84698.SAMN04488528_103232"/>
<dbReference type="GO" id="GO:0004180">
    <property type="term" value="F:carboxypeptidase activity"/>
    <property type="evidence" value="ECO:0007669"/>
    <property type="project" value="UniProtKB-KW"/>
</dbReference>
<dbReference type="GO" id="GO:0016805">
    <property type="term" value="F:dipeptidase activity"/>
    <property type="evidence" value="ECO:0007669"/>
    <property type="project" value="InterPro"/>
</dbReference>
<dbReference type="InterPro" id="IPR017144">
    <property type="entry name" value="Xaa-Arg_dipeptidase"/>
</dbReference>
<comment type="similarity">
    <text evidence="1">Belongs to the peptidase M20A family.</text>
</comment>
<keyword evidence="2" id="KW-0121">Carboxypeptidase</keyword>
<dbReference type="PIRSF" id="PIRSF037226">
    <property type="entry name" value="Amidohydrolase_ACY1L2_prd"/>
    <property type="match status" value="1"/>
</dbReference>
<accession>A0A1I1AFC2</accession>
<dbReference type="Proteomes" id="UP000198619">
    <property type="component" value="Unassembled WGS sequence"/>
</dbReference>
<organism evidence="2 3">
    <name type="scientific">Clostridium frigidicarnis</name>
    <dbReference type="NCBI Taxonomy" id="84698"/>
    <lineage>
        <taxon>Bacteria</taxon>
        <taxon>Bacillati</taxon>
        <taxon>Bacillota</taxon>
        <taxon>Clostridia</taxon>
        <taxon>Eubacteriales</taxon>
        <taxon>Clostridiaceae</taxon>
        <taxon>Clostridium</taxon>
    </lineage>
</organism>
<dbReference type="EMBL" id="FOKI01000032">
    <property type="protein sequence ID" value="SFB35043.1"/>
    <property type="molecule type" value="Genomic_DNA"/>
</dbReference>
<keyword evidence="3" id="KW-1185">Reference proteome</keyword>
<name>A0A1I1AFC2_9CLOT</name>
<dbReference type="GO" id="GO:0071713">
    <property type="term" value="F:para-aminobenzoyl-glutamate hydrolase activity"/>
    <property type="evidence" value="ECO:0007669"/>
    <property type="project" value="TreeGrafter"/>
</dbReference>
<proteinExistence type="inferred from homology"/>
<dbReference type="PANTHER" id="PTHR30575">
    <property type="entry name" value="PEPTIDASE M20"/>
    <property type="match status" value="1"/>
</dbReference>
<dbReference type="GO" id="GO:0005737">
    <property type="term" value="C:cytoplasm"/>
    <property type="evidence" value="ECO:0007669"/>
    <property type="project" value="TreeGrafter"/>
</dbReference>
<dbReference type="RefSeq" id="WP_090042594.1">
    <property type="nucleotide sequence ID" value="NZ_FOKI01000032.1"/>
</dbReference>
<gene>
    <name evidence="2" type="ORF">SAMN04488528_103232</name>
</gene>
<sequence>MKQEIITYLSTCEDELYDIAKYIYMNPEESYKEYNCCKYIINFLKKHNFEVKENFLDIDTAFYASFGSGYPKICYMCEYDAVPGEGHITGHNLLTSMSLGGAIGLSKVIDKLGGSVIVLGCPGEYLGGAKITMFKQGIFNDIDVVLMAHPDVVTRESGTSSAILPLSIKFFNEEQTLSFKNNKVYTPLDATLLSFNMMNCLQKGLPDNAVLNSVLSKGGYTPLLVPEECESKIYIRADNICIAEDISSKIKLAVKTVSSLMDINHSVNFYELPYEELITNKTLSRLFSHNLKEHGIIDIGESRNINAGLSLGTISKKVPCIHPYICIIDDKSTAYASRDFANATISSYAKNIALKVSETLACTAVDLIEKSTLISEAKKELFK</sequence>
<keyword evidence="2" id="KW-0645">Protease</keyword>
<keyword evidence="2" id="KW-0378">Hydrolase</keyword>
<dbReference type="AlphaFoldDB" id="A0A1I1AFC2"/>
<evidence type="ECO:0000256" key="1">
    <source>
        <dbReference type="PIRNR" id="PIRNR037226"/>
    </source>
</evidence>
<dbReference type="InterPro" id="IPR052030">
    <property type="entry name" value="Peptidase_M20/M20A_hydrolases"/>
</dbReference>
<dbReference type="OrthoDB" id="9781032at2"/>
<dbReference type="SUPFAM" id="SSF53187">
    <property type="entry name" value="Zn-dependent exopeptidases"/>
    <property type="match status" value="1"/>
</dbReference>
<dbReference type="Gene3D" id="3.30.70.360">
    <property type="match status" value="1"/>
</dbReference>